<evidence type="ECO:0000259" key="5">
    <source>
        <dbReference type="Pfam" id="PF23335"/>
    </source>
</evidence>
<feature type="domain" description="IFT80/172/WDR35 TPR" evidence="6">
    <location>
        <begin position="613"/>
        <end position="758"/>
    </location>
</feature>
<feature type="repeat" description="WD" evidence="4">
    <location>
        <begin position="183"/>
        <end position="215"/>
    </location>
</feature>
<evidence type="ECO:0000256" key="2">
    <source>
        <dbReference type="ARBA" id="ARBA00023069"/>
    </source>
</evidence>
<dbReference type="InterPro" id="IPR001680">
    <property type="entry name" value="WD40_rpt"/>
</dbReference>
<dbReference type="FunFam" id="2.130.10.10:FF:001115">
    <property type="entry name" value="Intraflagellar transport 80 homolog (Chlamydomonas)"/>
    <property type="match status" value="1"/>
</dbReference>
<dbReference type="PANTHER" id="PTHR24098">
    <property type="entry name" value="OUTER SEGMENT 5"/>
    <property type="match status" value="1"/>
</dbReference>
<keyword evidence="2" id="KW-0969">Cilium</keyword>
<evidence type="ECO:0000256" key="3">
    <source>
        <dbReference type="ARBA" id="ARBA00023273"/>
    </source>
</evidence>
<dbReference type="Pfam" id="PF00400">
    <property type="entry name" value="WD40"/>
    <property type="match status" value="4"/>
</dbReference>
<dbReference type="GO" id="GO:0005929">
    <property type="term" value="C:cilium"/>
    <property type="evidence" value="ECO:0007669"/>
    <property type="project" value="UniProtKB-SubCell"/>
</dbReference>
<dbReference type="OrthoDB" id="408728at2759"/>
<dbReference type="FunFam" id="2.130.10.10:FF:000298">
    <property type="entry name" value="Intraflagellar transport 80 homolog (Chlamydomonas)"/>
    <property type="match status" value="1"/>
</dbReference>
<dbReference type="SUPFAM" id="SSF50978">
    <property type="entry name" value="WD40 repeat-like"/>
    <property type="match status" value="2"/>
</dbReference>
<dbReference type="PROSITE" id="PS50294">
    <property type="entry name" value="WD_REPEATS_REGION"/>
    <property type="match status" value="2"/>
</dbReference>
<dbReference type="InterPro" id="IPR056456">
    <property type="entry name" value="Beta-prop_IFT80_2nd"/>
</dbReference>
<evidence type="ECO:0000256" key="4">
    <source>
        <dbReference type="PROSITE-ProRule" id="PRU00221"/>
    </source>
</evidence>
<protein>
    <recommendedName>
        <fullName evidence="9">Intraflagellar transport protein 80 homolog</fullName>
    </recommendedName>
</protein>
<keyword evidence="8" id="KW-1185">Reference proteome</keyword>
<name>A0A9N9TRP9_PHYSR</name>
<proteinExistence type="predicted"/>
<dbReference type="InterPro" id="IPR015943">
    <property type="entry name" value="WD40/YVTN_repeat-like_dom_sf"/>
</dbReference>
<feature type="domain" description="IFT80 second beta-propeller" evidence="5">
    <location>
        <begin position="299"/>
        <end position="584"/>
    </location>
</feature>
<dbReference type="InterPro" id="IPR036322">
    <property type="entry name" value="WD40_repeat_dom_sf"/>
</dbReference>
<reference evidence="7" key="1">
    <citation type="submission" date="2022-01" db="EMBL/GenBank/DDBJ databases">
        <authorList>
            <person name="King R."/>
        </authorList>
    </citation>
    <scope>NUCLEOTIDE SEQUENCE</scope>
</reference>
<dbReference type="FunFam" id="1.25.40.470:FF:000007">
    <property type="entry name" value="Intraflagellar transport 80 homolog (Chlamydomonas)"/>
    <property type="match status" value="1"/>
</dbReference>
<organism evidence="7 8">
    <name type="scientific">Phyllotreta striolata</name>
    <name type="common">Striped flea beetle</name>
    <name type="synonym">Crioceris striolata</name>
    <dbReference type="NCBI Taxonomy" id="444603"/>
    <lineage>
        <taxon>Eukaryota</taxon>
        <taxon>Metazoa</taxon>
        <taxon>Ecdysozoa</taxon>
        <taxon>Arthropoda</taxon>
        <taxon>Hexapoda</taxon>
        <taxon>Insecta</taxon>
        <taxon>Pterygota</taxon>
        <taxon>Neoptera</taxon>
        <taxon>Endopterygota</taxon>
        <taxon>Coleoptera</taxon>
        <taxon>Polyphaga</taxon>
        <taxon>Cucujiformia</taxon>
        <taxon>Chrysomeloidea</taxon>
        <taxon>Chrysomelidae</taxon>
        <taxon>Galerucinae</taxon>
        <taxon>Alticini</taxon>
        <taxon>Phyllotreta</taxon>
    </lineage>
</organism>
<dbReference type="Gene3D" id="1.25.40.470">
    <property type="match status" value="1"/>
</dbReference>
<dbReference type="AlphaFoldDB" id="A0A9N9TRP9"/>
<dbReference type="Pfam" id="PF23335">
    <property type="entry name" value="Beta-prop_IFT80_2nd"/>
    <property type="match status" value="1"/>
</dbReference>
<gene>
    <name evidence="7" type="ORF">PHYEVI_LOCUS5548</name>
</gene>
<dbReference type="EMBL" id="OU900095">
    <property type="protein sequence ID" value="CAG9859174.1"/>
    <property type="molecule type" value="Genomic_DNA"/>
</dbReference>
<dbReference type="SMART" id="SM00320">
    <property type="entry name" value="WD40"/>
    <property type="match status" value="5"/>
</dbReference>
<feature type="repeat" description="WD" evidence="4">
    <location>
        <begin position="101"/>
        <end position="133"/>
    </location>
</feature>
<sequence length="762" mass="85389">MKFKITLADRPSHKAPVTCVGWSSTEEVYSSGDDCTILSWSVSTNQSAKVTKFPGEVYPTDLHFLPRIGGSLSKHGDLILITAVDGKFHILNKAGRIERSVEAHTGAILAGQWGNDGTSLLTAGEDGMIKIWSRSGMLRSTVVTSECSVYGASWSPDSQAIAYTQGKCIVVKQLAPNTKPLKWKAHDAIVLCLAWSSVNELIVSGGEDCKYRVWDSQGRLMFSSGFHGNHIQSVAWSPTGDLFAVATYNTLRLCDYLGWSRSLDKPNTGCIYKLAWSADGTQLAGACANGQVLFAHVVEREVQYENFVALIKEKKLVVVKNILDDTEEQLELPERIIQLAMKYSHLVITTPSQCYIYNTNNWNTPAIFDLKDGSVILLLLAEKHMFLIEKNSASIYNYQGRLVASPRWPNMRLDHVQASTVALSSDTLVVRDAGDPKLIHIIDLSNNRTSSEPTQFQHNTPIIQLSMDQWGDPASRNLAILDRTRDLFLINIRSPNKTINKLGRKIDSFKWNATENIMAAVQDAKLVVWYCPTACFNPKLLRMSSFHFDSTELSSNPQINDFVGNSVSVRRADGSLLNVPISPFPSLIQRAVMDNRWSDAINYCRTANNETTWTCLAVLATQASAFTMDIAEEAFANVNQYDKVYFLQHIKNLPSKIEQRAQMALLGGKNLEAESTLLHNGMVFQAIYMNINLYDWNRALDLAIKHKTHIDTVLYLREKYLDGLGKQENNNKFVTLRESVTIDKDKIEEKIKLEFQRRKLSS</sequence>
<evidence type="ECO:0008006" key="9">
    <source>
        <dbReference type="Google" id="ProtNLM"/>
    </source>
</evidence>
<accession>A0A9N9TRP9</accession>
<dbReference type="Pfam" id="PF23387">
    <property type="entry name" value="TPR_IFT80_172"/>
    <property type="match status" value="1"/>
</dbReference>
<dbReference type="Gene3D" id="2.130.10.10">
    <property type="entry name" value="YVTN repeat-like/Quinoprotein amine dehydrogenase"/>
    <property type="match status" value="3"/>
</dbReference>
<keyword evidence="4" id="KW-0853">WD repeat</keyword>
<evidence type="ECO:0000256" key="1">
    <source>
        <dbReference type="ARBA" id="ARBA00004138"/>
    </source>
</evidence>
<dbReference type="GO" id="GO:0060271">
    <property type="term" value="P:cilium assembly"/>
    <property type="evidence" value="ECO:0007669"/>
    <property type="project" value="TreeGrafter"/>
</dbReference>
<feature type="repeat" description="WD" evidence="4">
    <location>
        <begin position="10"/>
        <end position="50"/>
    </location>
</feature>
<dbReference type="InterPro" id="IPR056157">
    <property type="entry name" value="TPR_IFT80_172_dom"/>
</dbReference>
<dbReference type="GO" id="GO:0030992">
    <property type="term" value="C:intraciliary transport particle B"/>
    <property type="evidence" value="ECO:0007669"/>
    <property type="project" value="TreeGrafter"/>
</dbReference>
<comment type="subcellular location">
    <subcellularLocation>
        <location evidence="1">Cell projection</location>
        <location evidence="1">Cilium</location>
    </subcellularLocation>
</comment>
<evidence type="ECO:0000313" key="7">
    <source>
        <dbReference type="EMBL" id="CAG9859174.1"/>
    </source>
</evidence>
<dbReference type="PROSITE" id="PS50082">
    <property type="entry name" value="WD_REPEATS_2"/>
    <property type="match status" value="3"/>
</dbReference>
<evidence type="ECO:0000259" key="6">
    <source>
        <dbReference type="Pfam" id="PF23387"/>
    </source>
</evidence>
<keyword evidence="3" id="KW-0966">Cell projection</keyword>
<dbReference type="PANTHER" id="PTHR24098:SF0">
    <property type="entry name" value="OUTER SEGMENT 5"/>
    <property type="match status" value="1"/>
</dbReference>
<dbReference type="Proteomes" id="UP001153712">
    <property type="component" value="Chromosome 2"/>
</dbReference>
<evidence type="ECO:0000313" key="8">
    <source>
        <dbReference type="Proteomes" id="UP001153712"/>
    </source>
</evidence>